<dbReference type="PANTHER" id="PTHR13335">
    <property type="entry name" value="TARGET OF RAPAMYCIN COMPLEX 2 SUBUNIT MAPKAP1"/>
    <property type="match status" value="1"/>
</dbReference>
<reference evidence="6" key="1">
    <citation type="journal article" date="2018" name="Nat. Microbiol.">
        <title>Leveraging single-cell genomics to expand the fungal tree of life.</title>
        <authorList>
            <person name="Ahrendt S.R."/>
            <person name="Quandt C.A."/>
            <person name="Ciobanu D."/>
            <person name="Clum A."/>
            <person name="Salamov A."/>
            <person name="Andreopoulos B."/>
            <person name="Cheng J.F."/>
            <person name="Woyke T."/>
            <person name="Pelin A."/>
            <person name="Henrissat B."/>
            <person name="Reynolds N.K."/>
            <person name="Benny G.L."/>
            <person name="Smith M.E."/>
            <person name="James T.Y."/>
            <person name="Grigoriev I.V."/>
        </authorList>
    </citation>
    <scope>NUCLEOTIDE SEQUENCE [LARGE SCALE GENOMIC DNA]</scope>
    <source>
        <strain evidence="6">RSA 468</strain>
    </source>
</reference>
<dbReference type="GO" id="GO:0005546">
    <property type="term" value="F:phosphatidylinositol-4,5-bisphosphate binding"/>
    <property type="evidence" value="ECO:0007669"/>
    <property type="project" value="TreeGrafter"/>
</dbReference>
<gene>
    <name evidence="5" type="ORF">BJ085DRAFT_30831</name>
</gene>
<feature type="region of interest" description="Disordered" evidence="2">
    <location>
        <begin position="473"/>
        <end position="510"/>
    </location>
</feature>
<evidence type="ECO:0000259" key="4">
    <source>
        <dbReference type="Pfam" id="PF16979"/>
    </source>
</evidence>
<keyword evidence="6" id="KW-1185">Reference proteome</keyword>
<feature type="compositionally biased region" description="Low complexity" evidence="2">
    <location>
        <begin position="186"/>
        <end position="201"/>
    </location>
</feature>
<feature type="domain" description="CRIM" evidence="3">
    <location>
        <begin position="341"/>
        <end position="468"/>
    </location>
</feature>
<evidence type="ECO:0000256" key="2">
    <source>
        <dbReference type="SAM" id="MobiDB-lite"/>
    </source>
</evidence>
<feature type="region of interest" description="Disordered" evidence="2">
    <location>
        <begin position="238"/>
        <end position="330"/>
    </location>
</feature>
<accession>A0A4Q0A316</accession>
<evidence type="ECO:0000313" key="5">
    <source>
        <dbReference type="EMBL" id="RKP39600.1"/>
    </source>
</evidence>
<dbReference type="GO" id="GO:0031932">
    <property type="term" value="C:TORC2 complex"/>
    <property type="evidence" value="ECO:0007669"/>
    <property type="project" value="InterPro"/>
</dbReference>
<keyword evidence="5" id="KW-0418">Kinase</keyword>
<dbReference type="InterPro" id="IPR011993">
    <property type="entry name" value="PH-like_dom_sf"/>
</dbReference>
<dbReference type="EMBL" id="ML002259">
    <property type="protein sequence ID" value="RKP39600.1"/>
    <property type="molecule type" value="Genomic_DNA"/>
</dbReference>
<proteinExistence type="inferred from homology"/>
<feature type="compositionally biased region" description="Pro residues" evidence="2">
    <location>
        <begin position="313"/>
        <end position="324"/>
    </location>
</feature>
<feature type="compositionally biased region" description="Polar residues" evidence="2">
    <location>
        <begin position="75"/>
        <end position="98"/>
    </location>
</feature>
<dbReference type="Gene3D" id="2.30.29.30">
    <property type="entry name" value="Pleckstrin-homology domain (PH domain)/Phosphotyrosine-binding domain (PTB)"/>
    <property type="match status" value="1"/>
</dbReference>
<feature type="domain" description="SIN1-type PH" evidence="4">
    <location>
        <begin position="718"/>
        <end position="817"/>
    </location>
</feature>
<feature type="compositionally biased region" description="Low complexity" evidence="2">
    <location>
        <begin position="138"/>
        <end position="153"/>
    </location>
</feature>
<dbReference type="STRING" id="215637.A0A4Q0A316"/>
<name>A0A4Q0A316_9FUNG</name>
<organism evidence="5 6">
    <name type="scientific">Dimargaris cristalligena</name>
    <dbReference type="NCBI Taxonomy" id="215637"/>
    <lineage>
        <taxon>Eukaryota</taxon>
        <taxon>Fungi</taxon>
        <taxon>Fungi incertae sedis</taxon>
        <taxon>Zoopagomycota</taxon>
        <taxon>Kickxellomycotina</taxon>
        <taxon>Dimargaritomycetes</taxon>
        <taxon>Dimargaritales</taxon>
        <taxon>Dimargaritaceae</taxon>
        <taxon>Dimargaris</taxon>
    </lineage>
</organism>
<dbReference type="GO" id="GO:0038203">
    <property type="term" value="P:TORC2 signaling"/>
    <property type="evidence" value="ECO:0007669"/>
    <property type="project" value="TreeGrafter"/>
</dbReference>
<dbReference type="Pfam" id="PF16978">
    <property type="entry name" value="CRIM"/>
    <property type="match status" value="1"/>
</dbReference>
<dbReference type="Pfam" id="PF16979">
    <property type="entry name" value="SIN1_PH"/>
    <property type="match status" value="1"/>
</dbReference>
<feature type="compositionally biased region" description="Polar residues" evidence="2">
    <location>
        <begin position="156"/>
        <end position="171"/>
    </location>
</feature>
<protein>
    <submittedName>
        <fullName evidence="5">Stress-activated map kinase interacting protein 1-domain-containing protein</fullName>
    </submittedName>
</protein>
<feature type="region of interest" description="Disordered" evidence="2">
    <location>
        <begin position="68"/>
        <end position="220"/>
    </location>
</feature>
<dbReference type="Proteomes" id="UP000268162">
    <property type="component" value="Unassembled WGS sequence"/>
</dbReference>
<dbReference type="PANTHER" id="PTHR13335:SF1">
    <property type="entry name" value="TARGET OF RAPAMYCIN COMPLEX 2 SUBUNIT MAPKAP1"/>
    <property type="match status" value="1"/>
</dbReference>
<dbReference type="InterPro" id="IPR008828">
    <property type="entry name" value="Sin1/Avo1"/>
</dbReference>
<dbReference type="InterPro" id="IPR031313">
    <property type="entry name" value="Sin1_PH_dom"/>
</dbReference>
<comment type="similarity">
    <text evidence="1">Belongs to the SIN1 family.</text>
</comment>
<feature type="compositionally biased region" description="Basic and acidic residues" evidence="2">
    <location>
        <begin position="301"/>
        <end position="312"/>
    </location>
</feature>
<feature type="compositionally biased region" description="Polar residues" evidence="2">
    <location>
        <begin position="238"/>
        <end position="253"/>
    </location>
</feature>
<feature type="region of interest" description="Disordered" evidence="2">
    <location>
        <begin position="695"/>
        <end position="714"/>
    </location>
</feature>
<evidence type="ECO:0000259" key="3">
    <source>
        <dbReference type="Pfam" id="PF16978"/>
    </source>
</evidence>
<feature type="region of interest" description="Disordered" evidence="2">
    <location>
        <begin position="612"/>
        <end position="646"/>
    </location>
</feature>
<dbReference type="GO" id="GO:0005737">
    <property type="term" value="C:cytoplasm"/>
    <property type="evidence" value="ECO:0007669"/>
    <property type="project" value="TreeGrafter"/>
</dbReference>
<sequence>MSLVSDPDYLIHQLRIQFLRSEDRIGDRIITFPSVEKLMENPYIQANGPYPELQYSISPDIQFQGDYYFGDRTPGLSSASGGTNHNSSTATPTTSSRNAPAPPSGLRHRAATDGQIQATRENGKPPRHPHPSTGSKAAISWSKSRTSASSVASLTEGPNRTSKRTSPNTSGYPAEDSVPPVPPLPLAINPLIPHPGALNQGADGGGGVDPNNTSNMLSNLSMESDDSIDLEADVGSAQVPQGFTSPLPLTSPTKLIDGEPDSQRVSPMASPPSRSPRLEGVGSSSSLDLVPQSPPPIQPRDSLDVARQRDSPTHPPPTAPPSPEPEFQRCPLSVYDDSAASGLSLLLVEKKESKNNPLAARYRALGGQGDVNPLALDMFIPHASEPQTPLQIVVKRNTTVEDVIGFSLFEYIERGWSPELTEAQASIGGWNIRMVEDDGEIDEDFPVLDRTRQISKFGASQFALCATAVAQPPARPEPIRTPVRGGPPARDSPRRIQPGAAFPLRAPPTEAPLPKRLVKIHIHSTVEALRTTTMSLVPTHTLYETLVRICDKWQIDRDQYILTTADTKVPLDLNMTLRDLPRVSELYLYRQGATLSIYGNENMRPFSIFLDSQPPESRNAGPPKNPTISERFAAGPKTTSAPPLPPPTPVTMEGGEILPLTPPVAFPPSLGRTPPPPTPEPQVPLAPTTTGLVPFSPHHNEGGGPPRTSGNRTQSQPIYRQYTVVRRTPMFTGHERSLIIDEDYIHLSPSEQKHMFDSMKTSVHHISAVKSCNINRKLPRKFKLMIIRDHGNKSYDLEAATPEEAQEICNIINHILRRFKSDL</sequence>
<evidence type="ECO:0000313" key="6">
    <source>
        <dbReference type="Proteomes" id="UP000268162"/>
    </source>
</evidence>
<dbReference type="InterPro" id="IPR031567">
    <property type="entry name" value="CRIM_dom"/>
</dbReference>
<evidence type="ECO:0000256" key="1">
    <source>
        <dbReference type="ARBA" id="ARBA00009407"/>
    </source>
</evidence>
<dbReference type="GO" id="GO:0005886">
    <property type="term" value="C:plasma membrane"/>
    <property type="evidence" value="ECO:0007669"/>
    <property type="project" value="TreeGrafter"/>
</dbReference>
<keyword evidence="5" id="KW-0808">Transferase</keyword>
<dbReference type="AlphaFoldDB" id="A0A4Q0A316"/>
<dbReference type="GO" id="GO:0016301">
    <property type="term" value="F:kinase activity"/>
    <property type="evidence" value="ECO:0007669"/>
    <property type="project" value="UniProtKB-KW"/>
</dbReference>
<feature type="compositionally biased region" description="Low complexity" evidence="2">
    <location>
        <begin position="209"/>
        <end position="220"/>
    </location>
</feature>